<gene>
    <name evidence="1" type="ORF">B0H16DRAFT_1852008</name>
</gene>
<dbReference type="EMBL" id="JARKIB010000078">
    <property type="protein sequence ID" value="KAJ7747015.1"/>
    <property type="molecule type" value="Genomic_DNA"/>
</dbReference>
<dbReference type="InterPro" id="IPR032675">
    <property type="entry name" value="LRR_dom_sf"/>
</dbReference>
<organism evidence="1 2">
    <name type="scientific">Mycena metata</name>
    <dbReference type="NCBI Taxonomy" id="1033252"/>
    <lineage>
        <taxon>Eukaryota</taxon>
        <taxon>Fungi</taxon>
        <taxon>Dikarya</taxon>
        <taxon>Basidiomycota</taxon>
        <taxon>Agaricomycotina</taxon>
        <taxon>Agaricomycetes</taxon>
        <taxon>Agaricomycetidae</taxon>
        <taxon>Agaricales</taxon>
        <taxon>Marasmiineae</taxon>
        <taxon>Mycenaceae</taxon>
        <taxon>Mycena</taxon>
    </lineage>
</organism>
<reference evidence="1" key="1">
    <citation type="submission" date="2023-03" db="EMBL/GenBank/DDBJ databases">
        <title>Massive genome expansion in bonnet fungi (Mycena s.s.) driven by repeated elements and novel gene families across ecological guilds.</title>
        <authorList>
            <consortium name="Lawrence Berkeley National Laboratory"/>
            <person name="Harder C.B."/>
            <person name="Miyauchi S."/>
            <person name="Viragh M."/>
            <person name="Kuo A."/>
            <person name="Thoen E."/>
            <person name="Andreopoulos B."/>
            <person name="Lu D."/>
            <person name="Skrede I."/>
            <person name="Drula E."/>
            <person name="Henrissat B."/>
            <person name="Morin E."/>
            <person name="Kohler A."/>
            <person name="Barry K."/>
            <person name="LaButti K."/>
            <person name="Morin E."/>
            <person name="Salamov A."/>
            <person name="Lipzen A."/>
            <person name="Mereny Z."/>
            <person name="Hegedus B."/>
            <person name="Baldrian P."/>
            <person name="Stursova M."/>
            <person name="Weitz H."/>
            <person name="Taylor A."/>
            <person name="Grigoriev I.V."/>
            <person name="Nagy L.G."/>
            <person name="Martin F."/>
            <person name="Kauserud H."/>
        </authorList>
    </citation>
    <scope>NUCLEOTIDE SEQUENCE</scope>
    <source>
        <strain evidence="1">CBHHK182m</strain>
    </source>
</reference>
<comment type="caution">
    <text evidence="1">The sequence shown here is derived from an EMBL/GenBank/DDBJ whole genome shotgun (WGS) entry which is preliminary data.</text>
</comment>
<dbReference type="Gene3D" id="3.80.10.10">
    <property type="entry name" value="Ribonuclease Inhibitor"/>
    <property type="match status" value="1"/>
</dbReference>
<sequence length="403" mass="46036">MVAASPWVQERIWETVLSFAMLPSEPANPSRLPFLLVSKVFNRLALPDYHTHLKLKDTMSTSTLAALLRHHPALASRVRTLYGPLRDEENPFGDQDVDPEGNNRAAAALLSVFWQATGLQRVSRSLTEDLELKSSFRHRSYMFFDREASIPWGAFEALASTSGKTLQRFTKSIETGRNISPMVFARLTAVCVLDWACNTSFIDVPTEMPSDGLPNLSTLQFTSQDPSFFSVLKQMNLPSLRTLRLGNYDSGMNDFLRVHGSKLTEVVILCDILDNLDVNIFEVCPNLALITIPIDHEIFSKALNPKHFSSKKTTGCSLQKIEFKIFSWTYRTKEDIAAWEAAFAGFKPRFPNLREIQIDYCDWPTNERDINKSYWVRWAEMLLKHKINLTDKNGKKWRPRLKV</sequence>
<accession>A0AAD7INV3</accession>
<proteinExistence type="predicted"/>
<evidence type="ECO:0000313" key="2">
    <source>
        <dbReference type="Proteomes" id="UP001215598"/>
    </source>
</evidence>
<keyword evidence="2" id="KW-1185">Reference proteome</keyword>
<protein>
    <submittedName>
        <fullName evidence="1">Uncharacterized protein</fullName>
    </submittedName>
</protein>
<name>A0AAD7INV3_9AGAR</name>
<dbReference type="Proteomes" id="UP001215598">
    <property type="component" value="Unassembled WGS sequence"/>
</dbReference>
<evidence type="ECO:0000313" key="1">
    <source>
        <dbReference type="EMBL" id="KAJ7747015.1"/>
    </source>
</evidence>
<dbReference type="AlphaFoldDB" id="A0AAD7INV3"/>